<name>A0A6M3LPK8_9ZZZZ</name>
<dbReference type="AlphaFoldDB" id="A0A6M3LPK8"/>
<gene>
    <name evidence="1" type="ORF">MM415B03801_0004</name>
</gene>
<sequence>MTKRVENPKPGGRPSKFKAVFETHRDKIKILTENGLTDKQISEIFGITQQTYCNWKLKYPEFFEAIKDWKLTADGEIEVSLRDRAKGYSCPETKAQWVQDADGGRWEYAELTRRYPPDPTSMIFWLKNRQPTKWRDKQEIDIPGGITVNINPVQFGDRTPDKKG</sequence>
<reference evidence="1" key="1">
    <citation type="submission" date="2020-03" db="EMBL/GenBank/DDBJ databases">
        <title>The deep terrestrial virosphere.</title>
        <authorList>
            <person name="Holmfeldt K."/>
            <person name="Nilsson E."/>
            <person name="Simone D."/>
            <person name="Lopez-Fernandez M."/>
            <person name="Wu X."/>
            <person name="de Brujin I."/>
            <person name="Lundin D."/>
            <person name="Andersson A."/>
            <person name="Bertilsson S."/>
            <person name="Dopson M."/>
        </authorList>
    </citation>
    <scope>NUCLEOTIDE SEQUENCE</scope>
    <source>
        <strain evidence="1">MM415B03801</strain>
    </source>
</reference>
<accession>A0A6M3LPK8</accession>
<dbReference type="EMBL" id="MT143248">
    <property type="protein sequence ID" value="QJA94635.1"/>
    <property type="molecule type" value="Genomic_DNA"/>
</dbReference>
<proteinExistence type="predicted"/>
<evidence type="ECO:0000313" key="1">
    <source>
        <dbReference type="EMBL" id="QJA94635.1"/>
    </source>
</evidence>
<organism evidence="1">
    <name type="scientific">viral metagenome</name>
    <dbReference type="NCBI Taxonomy" id="1070528"/>
    <lineage>
        <taxon>unclassified sequences</taxon>
        <taxon>metagenomes</taxon>
        <taxon>organismal metagenomes</taxon>
    </lineage>
</organism>
<protein>
    <submittedName>
        <fullName evidence="1">Putative DNA binding, helix-turn-helix domain containing protein</fullName>
    </submittedName>
</protein>